<organism evidence="2 3">
    <name type="scientific">Hypholoma sublateritium (strain FD-334 SS-4)</name>
    <dbReference type="NCBI Taxonomy" id="945553"/>
    <lineage>
        <taxon>Eukaryota</taxon>
        <taxon>Fungi</taxon>
        <taxon>Dikarya</taxon>
        <taxon>Basidiomycota</taxon>
        <taxon>Agaricomycotina</taxon>
        <taxon>Agaricomycetes</taxon>
        <taxon>Agaricomycetidae</taxon>
        <taxon>Agaricales</taxon>
        <taxon>Agaricineae</taxon>
        <taxon>Strophariaceae</taxon>
        <taxon>Hypholoma</taxon>
    </lineage>
</organism>
<feature type="compositionally biased region" description="Polar residues" evidence="1">
    <location>
        <begin position="288"/>
        <end position="297"/>
    </location>
</feature>
<accession>A0A0D2LLA6</accession>
<evidence type="ECO:0000313" key="3">
    <source>
        <dbReference type="Proteomes" id="UP000054270"/>
    </source>
</evidence>
<feature type="compositionally biased region" description="Low complexity" evidence="1">
    <location>
        <begin position="257"/>
        <end position="267"/>
    </location>
</feature>
<feature type="region of interest" description="Disordered" evidence="1">
    <location>
        <begin position="40"/>
        <end position="160"/>
    </location>
</feature>
<dbReference type="OrthoDB" id="2537650at2759"/>
<feature type="compositionally biased region" description="Polar residues" evidence="1">
    <location>
        <begin position="412"/>
        <end position="435"/>
    </location>
</feature>
<feature type="region of interest" description="Disordered" evidence="1">
    <location>
        <begin position="464"/>
        <end position="486"/>
    </location>
</feature>
<dbReference type="OMA" id="VDSECIT"/>
<dbReference type="EMBL" id="KN817521">
    <property type="protein sequence ID" value="KJA28667.1"/>
    <property type="molecule type" value="Genomic_DNA"/>
</dbReference>
<name>A0A0D2LLA6_HYPSF</name>
<feature type="compositionally biased region" description="Polar residues" evidence="1">
    <location>
        <begin position="47"/>
        <end position="60"/>
    </location>
</feature>
<feature type="compositionally biased region" description="Polar residues" evidence="1">
    <location>
        <begin position="184"/>
        <end position="193"/>
    </location>
</feature>
<dbReference type="Proteomes" id="UP000054270">
    <property type="component" value="Unassembled WGS sequence"/>
</dbReference>
<feature type="region of interest" description="Disordered" evidence="1">
    <location>
        <begin position="376"/>
        <end position="450"/>
    </location>
</feature>
<evidence type="ECO:0000256" key="1">
    <source>
        <dbReference type="SAM" id="MobiDB-lite"/>
    </source>
</evidence>
<keyword evidence="3" id="KW-1185">Reference proteome</keyword>
<feature type="compositionally biased region" description="Polar residues" evidence="1">
    <location>
        <begin position="131"/>
        <end position="143"/>
    </location>
</feature>
<feature type="region of interest" description="Disordered" evidence="1">
    <location>
        <begin position="174"/>
        <end position="208"/>
    </location>
</feature>
<evidence type="ECO:0000313" key="2">
    <source>
        <dbReference type="EMBL" id="KJA28667.1"/>
    </source>
</evidence>
<sequence length="486" mass="52018">MMAGKRSAQDAVSCKSVVLRLSTYCHKSLIMLGSWFGQKTSEDGTVEGNTPRPSFGSPSDLQPPRTSADRPPKRAFPTAFSTPHDAVLSELQGSSSPPAVAEPLNRPPSLMSEQVVSPDFPDPTREELPSRSENNVPGATPNSPFLPPPRKPSSNPDILLDPFDGVALGVLIPNDENKAGNEDMSPSQINLPSSFDAGQMGSQNAGSEAVWDHLSRILDLQSQISKKHLEMENIGAARGNDAKKKSHKLSTKNTPEASNIASSSSANLGSEDTPAVPPGLNRPRRQQRAMSTISTESSSDEPEGHEEGVNVPSEEAEKIRMREDEFAKLSTQFEGRKEAINDIMGKLDELSKALSEFHTIPTPKIKFYGSRQGSVGVTSPNIVATPPNQSNGNKEDTRSSPQDVPILPNQAFDWTTHQSTASSSPPRISQAASGQDKSEPTILSPMPSKARVQKAVVPTLLINSMTPGASLHDSPTSTGKSTLPDE</sequence>
<gene>
    <name evidence="2" type="ORF">HYPSUDRAFT_722429</name>
</gene>
<proteinExistence type="predicted"/>
<reference evidence="3" key="1">
    <citation type="submission" date="2014-04" db="EMBL/GenBank/DDBJ databases">
        <title>Evolutionary Origins and Diversification of the Mycorrhizal Mutualists.</title>
        <authorList>
            <consortium name="DOE Joint Genome Institute"/>
            <consortium name="Mycorrhizal Genomics Consortium"/>
            <person name="Kohler A."/>
            <person name="Kuo A."/>
            <person name="Nagy L.G."/>
            <person name="Floudas D."/>
            <person name="Copeland A."/>
            <person name="Barry K.W."/>
            <person name="Cichocki N."/>
            <person name="Veneault-Fourrey C."/>
            <person name="LaButti K."/>
            <person name="Lindquist E.A."/>
            <person name="Lipzen A."/>
            <person name="Lundell T."/>
            <person name="Morin E."/>
            <person name="Murat C."/>
            <person name="Riley R."/>
            <person name="Ohm R."/>
            <person name="Sun H."/>
            <person name="Tunlid A."/>
            <person name="Henrissat B."/>
            <person name="Grigoriev I.V."/>
            <person name="Hibbett D.S."/>
            <person name="Martin F."/>
        </authorList>
    </citation>
    <scope>NUCLEOTIDE SEQUENCE [LARGE SCALE GENOMIC DNA]</scope>
    <source>
        <strain evidence="3">FD-334 SS-4</strain>
    </source>
</reference>
<feature type="compositionally biased region" description="Polar residues" evidence="1">
    <location>
        <begin position="376"/>
        <end position="392"/>
    </location>
</feature>
<dbReference type="AlphaFoldDB" id="A0A0D2LLA6"/>
<feature type="region of interest" description="Disordered" evidence="1">
    <location>
        <begin position="236"/>
        <end position="318"/>
    </location>
</feature>
<protein>
    <submittedName>
        <fullName evidence="2">Uncharacterized protein</fullName>
    </submittedName>
</protein>